<organism evidence="2 3">
    <name type="scientific">Porphyra umbilicalis</name>
    <name type="common">Purple laver</name>
    <name type="synonym">Red alga</name>
    <dbReference type="NCBI Taxonomy" id="2786"/>
    <lineage>
        <taxon>Eukaryota</taxon>
        <taxon>Rhodophyta</taxon>
        <taxon>Bangiophyceae</taxon>
        <taxon>Bangiales</taxon>
        <taxon>Bangiaceae</taxon>
        <taxon>Porphyra</taxon>
    </lineage>
</organism>
<dbReference type="EMBL" id="KV918917">
    <property type="protein sequence ID" value="OSX75124.1"/>
    <property type="molecule type" value="Genomic_DNA"/>
</dbReference>
<reference evidence="2 3" key="1">
    <citation type="submission" date="2017-03" db="EMBL/GenBank/DDBJ databases">
        <title>WGS assembly of Porphyra umbilicalis.</title>
        <authorList>
            <person name="Brawley S.H."/>
            <person name="Blouin N.A."/>
            <person name="Ficko-Blean E."/>
            <person name="Wheeler G.L."/>
            <person name="Lohr M."/>
            <person name="Goodson H.V."/>
            <person name="Jenkins J.W."/>
            <person name="Blaby-Haas C.E."/>
            <person name="Helliwell K.E."/>
            <person name="Chan C."/>
            <person name="Marriage T."/>
            <person name="Bhattacharya D."/>
            <person name="Klein A.S."/>
            <person name="Badis Y."/>
            <person name="Brodie J."/>
            <person name="Cao Y."/>
            <person name="Collen J."/>
            <person name="Dittami S.M."/>
            <person name="Gachon C.M."/>
            <person name="Green B.R."/>
            <person name="Karpowicz S."/>
            <person name="Kim J.W."/>
            <person name="Kudahl U."/>
            <person name="Lin S."/>
            <person name="Michel G."/>
            <person name="Mittag M."/>
            <person name="Olson B.J."/>
            <person name="Pangilinan J."/>
            <person name="Peng Y."/>
            <person name="Qiu H."/>
            <person name="Shu S."/>
            <person name="Singer J.T."/>
            <person name="Smith A.G."/>
            <person name="Sprecher B.N."/>
            <person name="Wagner V."/>
            <person name="Wang W."/>
            <person name="Wang Z.-Y."/>
            <person name="Yan J."/>
            <person name="Yarish C."/>
            <person name="Zoeuner-Riek S."/>
            <person name="Zhuang Y."/>
            <person name="Zou Y."/>
            <person name="Lindquist E.A."/>
            <person name="Grimwood J."/>
            <person name="Barry K."/>
            <person name="Rokhsar D.S."/>
            <person name="Schmutz J."/>
            <person name="Stiller J.W."/>
            <person name="Grossman A.R."/>
            <person name="Prochnik S.E."/>
        </authorList>
    </citation>
    <scope>NUCLEOTIDE SEQUENCE [LARGE SCALE GENOMIC DNA]</scope>
    <source>
        <strain evidence="2">4086291</strain>
    </source>
</reference>
<evidence type="ECO:0000256" key="1">
    <source>
        <dbReference type="SAM" id="MobiDB-lite"/>
    </source>
</evidence>
<dbReference type="PANTHER" id="PTHR34305">
    <property type="entry name" value="EXPRESSED PROTEIN"/>
    <property type="match status" value="1"/>
</dbReference>
<feature type="region of interest" description="Disordered" evidence="1">
    <location>
        <begin position="317"/>
        <end position="431"/>
    </location>
</feature>
<dbReference type="PANTHER" id="PTHR34305:SF1">
    <property type="entry name" value="SWIM-TYPE DOMAIN-CONTAINING PROTEIN"/>
    <property type="match status" value="1"/>
</dbReference>
<feature type="region of interest" description="Disordered" evidence="1">
    <location>
        <begin position="795"/>
        <end position="816"/>
    </location>
</feature>
<feature type="region of interest" description="Disordered" evidence="1">
    <location>
        <begin position="993"/>
        <end position="1024"/>
    </location>
</feature>
<evidence type="ECO:0000313" key="2">
    <source>
        <dbReference type="EMBL" id="OSX75124.1"/>
    </source>
</evidence>
<sequence length="1282" mass="137062">MGSSGGGSVRAFVTSSSSIPGVRFASGVDFLADTGVTSVGCTAEATRVPCKVDNSHPDRTLRFVDASAFLGVTANGLTPRADESSGSEGGDAPGWPRAGRGRLKGSGLDVRESLYKVLVVVFCTAAYVNLRDLFTPEDMDSLDVAGLERLRHQYSDMTNAALGTRAWSLGPSGSVGALLKFGTGGSRDDAGRHMCVGVHAELTTKGIVCTCSEAENCLEAGCSLQVPTALALDSVRAALGVTMGELFSVLSAGSSARLRAVGRARLYGRSLCVVRMTGGSWPFAVVRKTRAHNWICILCRTNNANCGHVEAAGALAKGVKDGEAKTDSDKEECSTDGDASGDDSEESDNGEDLATGTGVADLQGVEQEGGGDGPTAGPVPPVGAAPGAAAVPPSDASVVPPSTAAAGPPTAAAPAALDNSRLSPQSRLPRHLVPPASAQRELAEIMDALRDPTKVIIYPAAHQCQHCGSSRSRGTLKYKRAATVECAEGVASASVTFWRCSSCKARVMPDGRDRGVVFQSTTMIYSEVFLFETGVGLSRNGCSLRSSAYLREAFNELKGPYLYPRATKPLSSVTTLRKGVVLYISLVIKGVPPSVTQCRKCRRADGSYVIVCFDGLQLGYRIKYKIPFKQTSVRVGPIARASVYARVVHFEWIAKALGRVFVNTPVTALTAAQKRITTVAGLRGHVMALIALVGRINSNGNDVTFIDEVANPARKDAEVGWDPIADGGVRPEFVLFLRGFFRLGRAARALALCIQDAAADLLRRVPQRLKDLIGAVVADLSDAGHPSAVAGIRPAVADDDGAEGPNDWASDGEPDGDVGLDMENVLDEYPPAPYQPRVLKWDQNAPLRPFAEQLSEPSLADTGGTGRERRAGNCVLPLKPECPSTAASNEAVINFLRAVTVDPVTVWAPRNKWTAVLALVVMLEANDFSSFTLAATLSRPEVAEQRLLRGAVACLGPAIVVHRHLRLLLASLLRSLHDTMANYETFVADKYEKPRSDEASSSSDGDDGGDGGEGGDGDDNEDEDDISRETMANAHPHYVFSAMQYTKTWLRRVATAAGFKALYNEEGDQDDDILKTGIWAPGLPILRALPNFVGAAVADTDLAACNHEMGKEKVYTGGSFGAFCTCTHPKCIGVKILDGSEGQRMPLEFVLQRFATLPAVIVYDFACATLKTALVRLPYVAKRVQMLVDRFHWRKSHTDCSTAMCPDALKTMDGINTSSSEERNALARRQQHHLRLMKQDQFILFTVYQQSLSNVIAMYRDDATATTTIKWPEWFRRTHVDK</sequence>
<feature type="compositionally biased region" description="Basic and acidic residues" evidence="1">
    <location>
        <begin position="318"/>
        <end position="333"/>
    </location>
</feature>
<feature type="compositionally biased region" description="Low complexity" evidence="1">
    <location>
        <begin position="384"/>
        <end position="416"/>
    </location>
</feature>
<feature type="compositionally biased region" description="Acidic residues" evidence="1">
    <location>
        <begin position="339"/>
        <end position="351"/>
    </location>
</feature>
<protein>
    <recommendedName>
        <fullName evidence="4">HMG domain-containing protein</fullName>
    </recommendedName>
</protein>
<proteinExistence type="predicted"/>
<evidence type="ECO:0000313" key="3">
    <source>
        <dbReference type="Proteomes" id="UP000218209"/>
    </source>
</evidence>
<name>A0A1X6P2P4_PORUM</name>
<dbReference type="OrthoDB" id="5598737at2759"/>
<evidence type="ECO:0008006" key="4">
    <source>
        <dbReference type="Google" id="ProtNLM"/>
    </source>
</evidence>
<accession>A0A1X6P2P4</accession>
<dbReference type="Proteomes" id="UP000218209">
    <property type="component" value="Unassembled WGS sequence"/>
</dbReference>
<keyword evidence="3" id="KW-1185">Reference proteome</keyword>
<feature type="compositionally biased region" description="Acidic residues" evidence="1">
    <location>
        <begin position="1004"/>
        <end position="1024"/>
    </location>
</feature>
<gene>
    <name evidence="2" type="ORF">BU14_0254s0004</name>
</gene>
<feature type="region of interest" description="Disordered" evidence="1">
    <location>
        <begin position="77"/>
        <end position="102"/>
    </location>
</feature>